<evidence type="ECO:0000313" key="2">
    <source>
        <dbReference type="EMBL" id="UOF90876.1"/>
    </source>
</evidence>
<dbReference type="Proteomes" id="UP000830167">
    <property type="component" value="Chromosome"/>
</dbReference>
<accession>A0ABY4CNR3</accession>
<feature type="transmembrane region" description="Helical" evidence="1">
    <location>
        <begin position="33"/>
        <end position="52"/>
    </location>
</feature>
<dbReference type="RefSeq" id="WP_347437572.1">
    <property type="nucleotide sequence ID" value="NZ_CP089291.1"/>
</dbReference>
<proteinExistence type="predicted"/>
<evidence type="ECO:0000313" key="3">
    <source>
        <dbReference type="Proteomes" id="UP000830167"/>
    </source>
</evidence>
<name>A0ABY4CNR3_9BACL</name>
<gene>
    <name evidence="2" type="ORF">LSG31_00900</name>
</gene>
<dbReference type="EMBL" id="CP089291">
    <property type="protein sequence ID" value="UOF90876.1"/>
    <property type="molecule type" value="Genomic_DNA"/>
</dbReference>
<evidence type="ECO:0000256" key="1">
    <source>
        <dbReference type="SAM" id="Phobius"/>
    </source>
</evidence>
<organism evidence="2 3">
    <name type="scientific">Fodinisporobacter ferrooxydans</name>
    <dbReference type="NCBI Taxonomy" id="2901836"/>
    <lineage>
        <taxon>Bacteria</taxon>
        <taxon>Bacillati</taxon>
        <taxon>Bacillota</taxon>
        <taxon>Bacilli</taxon>
        <taxon>Bacillales</taxon>
        <taxon>Alicyclobacillaceae</taxon>
        <taxon>Fodinisporobacter</taxon>
    </lineage>
</organism>
<protein>
    <submittedName>
        <fullName evidence="2">DUF5325 family protein</fullName>
    </submittedName>
</protein>
<keyword evidence="1" id="KW-0472">Membrane</keyword>
<reference evidence="2" key="1">
    <citation type="submission" date="2021-12" db="EMBL/GenBank/DDBJ databases">
        <title>Alicyclobacillaceae gen. nov., sp. nov., isolated from chalcocite enrichment system.</title>
        <authorList>
            <person name="Jiang Z."/>
        </authorList>
    </citation>
    <scope>NUCLEOTIDE SEQUENCE</scope>
    <source>
        <strain evidence="2">MYW30-H2</strain>
    </source>
</reference>
<keyword evidence="1" id="KW-0812">Transmembrane</keyword>
<keyword evidence="3" id="KW-1185">Reference proteome</keyword>
<sequence>MNRIQKFLFFLLSLTVMATLATGAIFIGQAKFSMSIIAFAIAIVLIGFGFMMRKRIMRME</sequence>
<keyword evidence="1" id="KW-1133">Transmembrane helix</keyword>